<evidence type="ECO:0000313" key="2">
    <source>
        <dbReference type="EMBL" id="GIO51568.1"/>
    </source>
</evidence>
<comment type="caution">
    <text evidence="2">The sequence shown here is derived from an EMBL/GenBank/DDBJ whole genome shotgun (WGS) entry which is preliminary data.</text>
</comment>
<gene>
    <name evidence="2" type="ORF">J34TS1_63330</name>
</gene>
<name>A0A920CWN8_9BACL</name>
<dbReference type="EMBL" id="BORT01000057">
    <property type="protein sequence ID" value="GIO51568.1"/>
    <property type="molecule type" value="Genomic_DNA"/>
</dbReference>
<protein>
    <submittedName>
        <fullName evidence="2">Uncharacterized protein</fullName>
    </submittedName>
</protein>
<evidence type="ECO:0000256" key="1">
    <source>
        <dbReference type="SAM" id="MobiDB-lite"/>
    </source>
</evidence>
<dbReference type="InterPro" id="IPR036322">
    <property type="entry name" value="WD40_repeat_dom_sf"/>
</dbReference>
<proteinExistence type="predicted"/>
<dbReference type="Proteomes" id="UP000682811">
    <property type="component" value="Unassembled WGS sequence"/>
</dbReference>
<evidence type="ECO:0000313" key="3">
    <source>
        <dbReference type="Proteomes" id="UP000682811"/>
    </source>
</evidence>
<organism evidence="2 3">
    <name type="scientific">Paenibacillus azoreducens</name>
    <dbReference type="NCBI Taxonomy" id="116718"/>
    <lineage>
        <taxon>Bacteria</taxon>
        <taxon>Bacillati</taxon>
        <taxon>Bacillota</taxon>
        <taxon>Bacilli</taxon>
        <taxon>Bacillales</taxon>
        <taxon>Paenibacillaceae</taxon>
        <taxon>Paenibacillus</taxon>
    </lineage>
</organism>
<feature type="region of interest" description="Disordered" evidence="1">
    <location>
        <begin position="134"/>
        <end position="153"/>
    </location>
</feature>
<sequence length="784" mass="84639">MPNRYANLIGSKKISEDFNNINIGFDRVQAEMDANKDTTDKHIADKDIHVTKAKKDEWDSKAPGSTQTDLKAHTDNADIHVTKAKKAEWDSKAAGALQGTVDTHIADKVAHLTKDEHEKLTKLKEGGEANQNAFSKVNDIGATNPSDSITIKNGTGIKVTTNVSTKEVTITATGEATPGPHGESHDPGGADPIPALVALVEKVDSQDEDIQQAAAQANEALAKAQAAQQAADAAQATADAAETPTGAQTKADQALKDAKAHTTTVTDNMNKDYVRFSGWGGTTGGTDDVFTLSITPGITINEGFGVSFIADRDHATPGLKINQFIAYKVVTDVESKKPVPFKKGRTYTVRFSGGYFLLDSGSASGGGAAIPNSFEATIKRMWNFQPGEFVRAIPEYDDDIGNRVEVYPGNTATIYCAKISYDGNWMFLLEKDGYNSFVISTHQYDYSKRNFVKKSQIYAESGYTPGSQTLECTPNGKVLFVGNKGNSPLLVAYVRDNNGNLTKTNLPSTPVYSIEQMAASRSTFVSNPSFHGILVATSSTLYLYNVSIANSSISVGTIDVQPSGTIHSIGGGVRYFVIVYGGTPQTCNYYYNDTIGTLSKNKAFDIDYPYKACAIDSSNELAIYSNAIVNQRYSLMVEVRKVKDLGSKVARIEEDSWGLVLSMQVFPYIGGALLLADSGKLYYRGTDMFGSTTRFEYNLGVSSGVIRGFAMTSDYSTLIVYGNTSLSHGRSSGIIGIRTSFSIYPHRIEYAWNPPVNSFAIDIDGGNYKTAGKGIIMTPIVEVK</sequence>
<feature type="region of interest" description="Disordered" evidence="1">
    <location>
        <begin position="235"/>
        <end position="254"/>
    </location>
</feature>
<keyword evidence="3" id="KW-1185">Reference proteome</keyword>
<dbReference type="RefSeq" id="WP_212981543.1">
    <property type="nucleotide sequence ID" value="NZ_AP025343.1"/>
</dbReference>
<feature type="region of interest" description="Disordered" evidence="1">
    <location>
        <begin position="171"/>
        <end position="192"/>
    </location>
</feature>
<accession>A0A920CWN8</accession>
<reference evidence="2 3" key="1">
    <citation type="submission" date="2021-03" db="EMBL/GenBank/DDBJ databases">
        <title>Antimicrobial resistance genes in bacteria isolated from Japanese honey, and their potential for conferring macrolide and lincosamide resistance in the American foulbrood pathogen Paenibacillus larvae.</title>
        <authorList>
            <person name="Okamoto M."/>
            <person name="Kumagai M."/>
            <person name="Kanamori H."/>
            <person name="Takamatsu D."/>
        </authorList>
    </citation>
    <scope>NUCLEOTIDE SEQUENCE [LARGE SCALE GENOMIC DNA]</scope>
    <source>
        <strain evidence="2 3">J34TS1</strain>
    </source>
</reference>
<dbReference type="AlphaFoldDB" id="A0A920CWN8"/>
<dbReference type="SUPFAM" id="SSF50978">
    <property type="entry name" value="WD40 repeat-like"/>
    <property type="match status" value="1"/>
</dbReference>